<dbReference type="InterPro" id="IPR036236">
    <property type="entry name" value="Znf_C2H2_sf"/>
</dbReference>
<dbReference type="InterPro" id="IPR013087">
    <property type="entry name" value="Znf_C2H2_type"/>
</dbReference>
<dbReference type="OrthoDB" id="6052214at2759"/>
<evidence type="ECO:0000256" key="2">
    <source>
        <dbReference type="ARBA" id="ARBA00022723"/>
    </source>
</evidence>
<feature type="compositionally biased region" description="Basic and acidic residues" evidence="8">
    <location>
        <begin position="380"/>
        <end position="391"/>
    </location>
</feature>
<evidence type="ECO:0000313" key="11">
    <source>
        <dbReference type="Proteomes" id="UP000245119"/>
    </source>
</evidence>
<feature type="compositionally biased region" description="Polar residues" evidence="8">
    <location>
        <begin position="12"/>
        <end position="23"/>
    </location>
</feature>
<organism evidence="10 11">
    <name type="scientific">Pomacea canaliculata</name>
    <name type="common">Golden apple snail</name>
    <dbReference type="NCBI Taxonomy" id="400727"/>
    <lineage>
        <taxon>Eukaryota</taxon>
        <taxon>Metazoa</taxon>
        <taxon>Spiralia</taxon>
        <taxon>Lophotrochozoa</taxon>
        <taxon>Mollusca</taxon>
        <taxon>Gastropoda</taxon>
        <taxon>Caenogastropoda</taxon>
        <taxon>Architaenioglossa</taxon>
        <taxon>Ampullarioidea</taxon>
        <taxon>Ampullariidae</taxon>
        <taxon>Pomacea</taxon>
    </lineage>
</organism>
<dbReference type="EMBL" id="PZQS01000013">
    <property type="protein sequence ID" value="PVD20039.1"/>
    <property type="molecule type" value="Genomic_DNA"/>
</dbReference>
<sequence>MNADQGIRSDLSEGNENRLQINNNDKDLQTLQVVMANVPCSSETSVIMVTSSSQASVASDKVVENVNVNASTSGEEQTEGSVAKHSIVESYVKMIVCRKTTVKLVNVSTGEVLQTSCMTEEDEPVVLQVDRVESSETIDSEKYKSNNNNNTLSEGCAQVLKPLTGQNEEKPMTKRPVRRPRLIKAKVSAVNKDNDLVLSEGEMNCDSKSSTPDKEDCLEHDRAGQAEKNHIVLENRNEANSVAESDSALTRSIEAASSFIKKETSVKLMRQSIITTRKQAAAAAGRVAPAPSILHDQAPASNVQLPIKRGRGRPPKRPRLVECKPEPKETEVENKELPNEPSGAEVKERKETKDDYVDEEGGGGGEEEGNDDDDEDWSSEMERTQKQDKIRKATAHSCENCKKHFSSVATYLKHIKRRNCEATFYCKMCTKIFSSHDQLDRHMEGHRDQAENGNYHCRDCNRRYATRGGYMKHKRQGTCFKRDDFEDGVKGEFECEICKTHFRTESFLRLHKYKVHENPDNVYECHQCGRKFYSRQGYLKHEAAKSCTTPFTCPVCGKTYSNKARESFKLHMKHHRAEADGIQFQCEECGRTYLTEEALKKHRIKHTGLRPYKCSVCDKTFPMRYMVKDHERTHSGDKPFLCSMCGSSFSNRGHLYRHIRSHEFGTLHKRGRPKKNTLIHLRLPSNDGGDGTEGIVDDGTIRVMEIKTDPTQDQHDLGSSTVMSPTYITVHTAPGQVMLDSQVAQEKHRK</sequence>
<feature type="compositionally biased region" description="Basic residues" evidence="8">
    <location>
        <begin position="308"/>
        <end position="318"/>
    </location>
</feature>
<keyword evidence="5" id="KW-0862">Zinc</keyword>
<name>A0A2T7NFT7_POMCA</name>
<keyword evidence="3" id="KW-0677">Repeat</keyword>
<dbReference type="FunFam" id="3.30.160.60:FF:000145">
    <property type="entry name" value="Zinc finger protein 574"/>
    <property type="match status" value="1"/>
</dbReference>
<dbReference type="PANTHER" id="PTHR24379">
    <property type="entry name" value="KRAB AND ZINC FINGER DOMAIN-CONTAINING"/>
    <property type="match status" value="1"/>
</dbReference>
<dbReference type="Proteomes" id="UP000245119">
    <property type="component" value="Linkage Group LG13"/>
</dbReference>
<feature type="domain" description="C2H2-type" evidence="9">
    <location>
        <begin position="523"/>
        <end position="550"/>
    </location>
</feature>
<feature type="domain" description="C2H2-type" evidence="9">
    <location>
        <begin position="493"/>
        <end position="521"/>
    </location>
</feature>
<dbReference type="SUPFAM" id="SSF57667">
    <property type="entry name" value="beta-beta-alpha zinc fingers"/>
    <property type="match status" value="4"/>
</dbReference>
<keyword evidence="2" id="KW-0479">Metal-binding</keyword>
<feature type="domain" description="C2H2-type" evidence="9">
    <location>
        <begin position="612"/>
        <end position="639"/>
    </location>
</feature>
<dbReference type="AlphaFoldDB" id="A0A2T7NFT7"/>
<dbReference type="SMART" id="SM00355">
    <property type="entry name" value="ZnF_C2H2"/>
    <property type="match status" value="9"/>
</dbReference>
<evidence type="ECO:0000256" key="1">
    <source>
        <dbReference type="ARBA" id="ARBA00004123"/>
    </source>
</evidence>
<evidence type="ECO:0000256" key="3">
    <source>
        <dbReference type="ARBA" id="ARBA00022737"/>
    </source>
</evidence>
<protein>
    <recommendedName>
        <fullName evidence="9">C2H2-type domain-containing protein</fullName>
    </recommendedName>
</protein>
<evidence type="ECO:0000259" key="9">
    <source>
        <dbReference type="PROSITE" id="PS50157"/>
    </source>
</evidence>
<evidence type="ECO:0000256" key="6">
    <source>
        <dbReference type="ARBA" id="ARBA00023242"/>
    </source>
</evidence>
<feature type="domain" description="C2H2-type" evidence="9">
    <location>
        <begin position="424"/>
        <end position="451"/>
    </location>
</feature>
<feature type="compositionally biased region" description="Acidic residues" evidence="8">
    <location>
        <begin position="356"/>
        <end position="379"/>
    </location>
</feature>
<dbReference type="GO" id="GO:0008270">
    <property type="term" value="F:zinc ion binding"/>
    <property type="evidence" value="ECO:0007669"/>
    <property type="project" value="UniProtKB-KW"/>
</dbReference>
<reference evidence="10 11" key="1">
    <citation type="submission" date="2018-04" db="EMBL/GenBank/DDBJ databases">
        <title>The genome of golden apple snail Pomacea canaliculata provides insight into stress tolerance and invasive adaptation.</title>
        <authorList>
            <person name="Liu C."/>
            <person name="Liu B."/>
            <person name="Ren Y."/>
            <person name="Zhang Y."/>
            <person name="Wang H."/>
            <person name="Li S."/>
            <person name="Jiang F."/>
            <person name="Yin L."/>
            <person name="Zhang G."/>
            <person name="Qian W."/>
            <person name="Fan W."/>
        </authorList>
    </citation>
    <scope>NUCLEOTIDE SEQUENCE [LARGE SCALE GENOMIC DNA]</scope>
    <source>
        <strain evidence="10">SZHN2017</strain>
        <tissue evidence="10">Muscle</tissue>
    </source>
</reference>
<feature type="region of interest" description="Disordered" evidence="8">
    <location>
        <begin position="1"/>
        <end position="23"/>
    </location>
</feature>
<comment type="caution">
    <text evidence="10">The sequence shown here is derived from an EMBL/GenBank/DDBJ whole genome shotgun (WGS) entry which is preliminary data.</text>
</comment>
<evidence type="ECO:0000313" key="10">
    <source>
        <dbReference type="EMBL" id="PVD20039.1"/>
    </source>
</evidence>
<proteinExistence type="predicted"/>
<feature type="region of interest" description="Disordered" evidence="8">
    <location>
        <begin position="292"/>
        <end position="391"/>
    </location>
</feature>
<dbReference type="Gene3D" id="3.30.160.60">
    <property type="entry name" value="Classic Zinc Finger"/>
    <property type="match status" value="6"/>
</dbReference>
<feature type="compositionally biased region" description="Basic and acidic residues" evidence="8">
    <location>
        <begin position="345"/>
        <end position="355"/>
    </location>
</feature>
<gene>
    <name evidence="10" type="ORF">C0Q70_20533</name>
</gene>
<keyword evidence="6" id="KW-0539">Nucleus</keyword>
<feature type="compositionally biased region" description="Basic and acidic residues" evidence="8">
    <location>
        <begin position="319"/>
        <end position="338"/>
    </location>
</feature>
<evidence type="ECO:0000256" key="7">
    <source>
        <dbReference type="PROSITE-ProRule" id="PRU00042"/>
    </source>
</evidence>
<accession>A0A2T7NFT7</accession>
<feature type="domain" description="C2H2-type" evidence="9">
    <location>
        <begin position="584"/>
        <end position="611"/>
    </location>
</feature>
<dbReference type="PROSITE" id="PS00028">
    <property type="entry name" value="ZINC_FINGER_C2H2_1"/>
    <property type="match status" value="5"/>
</dbReference>
<dbReference type="FunFam" id="3.30.160.60:FF:000100">
    <property type="entry name" value="Zinc finger 45-like"/>
    <property type="match status" value="1"/>
</dbReference>
<dbReference type="OMA" id="NTHCKEE"/>
<dbReference type="Pfam" id="PF00096">
    <property type="entry name" value="zf-C2H2"/>
    <property type="match status" value="4"/>
</dbReference>
<keyword evidence="11" id="KW-1185">Reference proteome</keyword>
<dbReference type="PANTHER" id="PTHR24379:SF121">
    <property type="entry name" value="C2H2-TYPE DOMAIN-CONTAINING PROTEIN"/>
    <property type="match status" value="1"/>
</dbReference>
<feature type="domain" description="C2H2-type" evidence="9">
    <location>
        <begin position="640"/>
        <end position="673"/>
    </location>
</feature>
<comment type="subcellular location">
    <subcellularLocation>
        <location evidence="1">Nucleus</location>
    </subcellularLocation>
</comment>
<evidence type="ECO:0000256" key="4">
    <source>
        <dbReference type="ARBA" id="ARBA00022771"/>
    </source>
</evidence>
<evidence type="ECO:0000256" key="5">
    <source>
        <dbReference type="ARBA" id="ARBA00022833"/>
    </source>
</evidence>
<dbReference type="GO" id="GO:0005634">
    <property type="term" value="C:nucleus"/>
    <property type="evidence" value="ECO:0007669"/>
    <property type="project" value="UniProtKB-SubCell"/>
</dbReference>
<evidence type="ECO:0000256" key="8">
    <source>
        <dbReference type="SAM" id="MobiDB-lite"/>
    </source>
</evidence>
<keyword evidence="4 7" id="KW-0863">Zinc-finger</keyword>
<dbReference type="PROSITE" id="PS50157">
    <property type="entry name" value="ZINC_FINGER_C2H2_2"/>
    <property type="match status" value="6"/>
</dbReference>